<keyword evidence="2" id="KW-1185">Reference proteome</keyword>
<evidence type="ECO:0000313" key="1">
    <source>
        <dbReference type="EMBL" id="KAJ9083850.1"/>
    </source>
</evidence>
<name>A0ACC2UAW8_9FUNG</name>
<dbReference type="EMBL" id="QTSX02000919">
    <property type="protein sequence ID" value="KAJ9083850.1"/>
    <property type="molecule type" value="Genomic_DNA"/>
</dbReference>
<reference evidence="1" key="1">
    <citation type="submission" date="2022-04" db="EMBL/GenBank/DDBJ databases">
        <title>Genome of the entomopathogenic fungus Entomophthora muscae.</title>
        <authorList>
            <person name="Elya C."/>
            <person name="Lovett B.R."/>
            <person name="Lee E."/>
            <person name="Macias A.M."/>
            <person name="Hajek A.E."/>
            <person name="De Bivort B.L."/>
            <person name="Kasson M.T."/>
            <person name="De Fine Licht H.H."/>
            <person name="Stajich J.E."/>
        </authorList>
    </citation>
    <scope>NUCLEOTIDE SEQUENCE</scope>
    <source>
        <strain evidence="1">Berkeley</strain>
    </source>
</reference>
<evidence type="ECO:0000313" key="2">
    <source>
        <dbReference type="Proteomes" id="UP001165960"/>
    </source>
</evidence>
<proteinExistence type="predicted"/>
<protein>
    <submittedName>
        <fullName evidence="1">Uncharacterized protein</fullName>
    </submittedName>
</protein>
<accession>A0ACC2UAW8</accession>
<organism evidence="1 2">
    <name type="scientific">Entomophthora muscae</name>
    <dbReference type="NCBI Taxonomy" id="34485"/>
    <lineage>
        <taxon>Eukaryota</taxon>
        <taxon>Fungi</taxon>
        <taxon>Fungi incertae sedis</taxon>
        <taxon>Zoopagomycota</taxon>
        <taxon>Entomophthoromycotina</taxon>
        <taxon>Entomophthoromycetes</taxon>
        <taxon>Entomophthorales</taxon>
        <taxon>Entomophthoraceae</taxon>
        <taxon>Entomophthora</taxon>
    </lineage>
</organism>
<gene>
    <name evidence="1" type="ORF">DSO57_1030447</name>
</gene>
<comment type="caution">
    <text evidence="1">The sequence shown here is derived from an EMBL/GenBank/DDBJ whole genome shotgun (WGS) entry which is preliminary data.</text>
</comment>
<sequence>MNSFAFFASVLPQAIAAMATPITIKDNKPYALDMHKLKCEGSSSLAITLPNEQGHQAYLYPVVKKNQGIELFKLTDGKYVKDNSNNKLPEGKEPGSSDLSVLAKYQIKKVLYTSNNQNPKYSVYVIPPKASPGIAQGKPQKLNIDIQADFECRDKNDNTQQEVFTIPIAVTSN</sequence>
<dbReference type="Proteomes" id="UP001165960">
    <property type="component" value="Unassembled WGS sequence"/>
</dbReference>